<evidence type="ECO:0000313" key="2">
    <source>
        <dbReference type="EMBL" id="MEM5503145.1"/>
    </source>
</evidence>
<protein>
    <submittedName>
        <fullName evidence="2">AbrB family transcriptional regulator</fullName>
    </submittedName>
</protein>
<feature type="transmembrane region" description="Helical" evidence="1">
    <location>
        <begin position="229"/>
        <end position="247"/>
    </location>
</feature>
<dbReference type="PANTHER" id="PTHR38457">
    <property type="entry name" value="REGULATOR ABRB-RELATED"/>
    <property type="match status" value="1"/>
</dbReference>
<accession>A0ABU9TAK6</accession>
<keyword evidence="1" id="KW-1133">Transmembrane helix</keyword>
<feature type="transmembrane region" description="Helical" evidence="1">
    <location>
        <begin position="143"/>
        <end position="163"/>
    </location>
</feature>
<feature type="transmembrane region" description="Helical" evidence="1">
    <location>
        <begin position="59"/>
        <end position="76"/>
    </location>
</feature>
<evidence type="ECO:0000256" key="1">
    <source>
        <dbReference type="SAM" id="Phobius"/>
    </source>
</evidence>
<gene>
    <name evidence="2" type="ORF">WNY59_16275</name>
</gene>
<dbReference type="Pfam" id="PF05145">
    <property type="entry name" value="AbrB"/>
    <property type="match status" value="1"/>
</dbReference>
<feature type="transmembrane region" description="Helical" evidence="1">
    <location>
        <begin position="259"/>
        <end position="283"/>
    </location>
</feature>
<dbReference type="NCBIfam" id="TIGR03082">
    <property type="entry name" value="Gneg_AbrB_dup"/>
    <property type="match status" value="2"/>
</dbReference>
<dbReference type="Proteomes" id="UP001477870">
    <property type="component" value="Unassembled WGS sequence"/>
</dbReference>
<dbReference type="InterPro" id="IPR007820">
    <property type="entry name" value="AbrB_fam"/>
</dbReference>
<dbReference type="PIRSF" id="PIRSF038991">
    <property type="entry name" value="Protein_AbrB"/>
    <property type="match status" value="1"/>
</dbReference>
<reference evidence="2 3" key="1">
    <citation type="submission" date="2024-03" db="EMBL/GenBank/DDBJ databases">
        <title>Community enrichment and isolation of bacterial strains for fucoidan degradation.</title>
        <authorList>
            <person name="Sichert A."/>
        </authorList>
    </citation>
    <scope>NUCLEOTIDE SEQUENCE [LARGE SCALE GENOMIC DNA]</scope>
    <source>
        <strain evidence="2 3">AS62</strain>
    </source>
</reference>
<feature type="transmembrane region" description="Helical" evidence="1">
    <location>
        <begin position="175"/>
        <end position="196"/>
    </location>
</feature>
<dbReference type="EMBL" id="JBBMQO010000012">
    <property type="protein sequence ID" value="MEM5503145.1"/>
    <property type="molecule type" value="Genomic_DNA"/>
</dbReference>
<feature type="transmembrane region" description="Helical" evidence="1">
    <location>
        <begin position="203"/>
        <end position="223"/>
    </location>
</feature>
<feature type="transmembrane region" description="Helical" evidence="1">
    <location>
        <begin position="317"/>
        <end position="336"/>
    </location>
</feature>
<dbReference type="RefSeq" id="WP_342849329.1">
    <property type="nucleotide sequence ID" value="NZ_JBBMQO010000012.1"/>
</dbReference>
<organism evidence="2 3">
    <name type="scientific">Ahrensia kielensis</name>
    <dbReference type="NCBI Taxonomy" id="76980"/>
    <lineage>
        <taxon>Bacteria</taxon>
        <taxon>Pseudomonadati</taxon>
        <taxon>Pseudomonadota</taxon>
        <taxon>Alphaproteobacteria</taxon>
        <taxon>Hyphomicrobiales</taxon>
        <taxon>Ahrensiaceae</taxon>
        <taxon>Ahrensia</taxon>
    </lineage>
</organism>
<keyword evidence="1" id="KW-0812">Transmembrane</keyword>
<dbReference type="InterPro" id="IPR017516">
    <property type="entry name" value="AbrB_dup"/>
</dbReference>
<feature type="transmembrane region" description="Helical" evidence="1">
    <location>
        <begin position="82"/>
        <end position="104"/>
    </location>
</feature>
<keyword evidence="3" id="KW-1185">Reference proteome</keyword>
<sequence>MNQELLRFAVALAAGSIGGALAMYLHMPAPALVGSTIAVTICALMGAKPQVPNIWRNTAFAIIGLTLGAGITPTILSDISRFSLSLVLLTVTLVIATLVATLILKRFFATDSTTALLATSPGALSYALVLAVDKKADIQTVTVLQGIRLFAITVFLPPLVTVLGGELPSSTHAEASTSVIVSLVLLVGAFLLAKLFEKFNLPAAWLIAGLIVSGIAHGAGWVNGRPWEPILFIGFVVAGGVIGSRFGQFKASELRKLAVAGVVLSTLAISISAIASALAAPILGVPFGQVWVSYAPGGVEGMAAIALSLGYDPVFVATHHIFRLFMLIIILPLIIAKR</sequence>
<feature type="transmembrane region" description="Helical" evidence="1">
    <location>
        <begin position="5"/>
        <end position="25"/>
    </location>
</feature>
<name>A0ABU9TAK6_9HYPH</name>
<dbReference type="PANTHER" id="PTHR38457:SF1">
    <property type="entry name" value="REGULATOR ABRB-RELATED"/>
    <property type="match status" value="1"/>
</dbReference>
<comment type="caution">
    <text evidence="2">The sequence shown here is derived from an EMBL/GenBank/DDBJ whole genome shotgun (WGS) entry which is preliminary data.</text>
</comment>
<proteinExistence type="predicted"/>
<evidence type="ECO:0000313" key="3">
    <source>
        <dbReference type="Proteomes" id="UP001477870"/>
    </source>
</evidence>
<keyword evidence="1" id="KW-0472">Membrane</keyword>